<reference evidence="1" key="1">
    <citation type="submission" date="2019-10" db="EMBL/GenBank/DDBJ databases">
        <title>The sequence and de novo assembly of the wild yak genome.</title>
        <authorList>
            <person name="Liu Y."/>
        </authorList>
    </citation>
    <scope>NUCLEOTIDE SEQUENCE [LARGE SCALE GENOMIC DNA]</scope>
    <source>
        <strain evidence="1">WY2019</strain>
    </source>
</reference>
<keyword evidence="2" id="KW-1185">Reference proteome</keyword>
<dbReference type="EMBL" id="VBQZ03000162">
    <property type="protein sequence ID" value="MXQ96439.1"/>
    <property type="molecule type" value="Genomic_DNA"/>
</dbReference>
<organism evidence="1 2">
    <name type="scientific">Bos mutus</name>
    <name type="common">wild yak</name>
    <dbReference type="NCBI Taxonomy" id="72004"/>
    <lineage>
        <taxon>Eukaryota</taxon>
        <taxon>Metazoa</taxon>
        <taxon>Chordata</taxon>
        <taxon>Craniata</taxon>
        <taxon>Vertebrata</taxon>
        <taxon>Euteleostomi</taxon>
        <taxon>Mammalia</taxon>
        <taxon>Eutheria</taxon>
        <taxon>Laurasiatheria</taxon>
        <taxon>Artiodactyla</taxon>
        <taxon>Ruminantia</taxon>
        <taxon>Pecora</taxon>
        <taxon>Bovidae</taxon>
        <taxon>Bovinae</taxon>
        <taxon>Bos</taxon>
    </lineage>
</organism>
<accession>A0A6B0S1S3</accession>
<gene>
    <name evidence="1" type="ORF">E5288_WYG017243</name>
</gene>
<dbReference type="AlphaFoldDB" id="A0A6B0S1S3"/>
<sequence>MEAMESIKYCGYQIAKKINEHLVVGSFVPLGDEPEKNPWNKVEKLSRFHLQNPPASSECVFLHIRTPVLEVVFRLQSSPHTPPNLCIHRLTTTNFSITVTKYLMGFEDKTFNYQLLFMLLHTYTFNPPLHDIITDMEKRESVGNADNGVTDYKQKRGIS</sequence>
<evidence type="ECO:0000313" key="1">
    <source>
        <dbReference type="EMBL" id="MXQ96439.1"/>
    </source>
</evidence>
<comment type="caution">
    <text evidence="1">The sequence shown here is derived from an EMBL/GenBank/DDBJ whole genome shotgun (WGS) entry which is preliminary data.</text>
</comment>
<protein>
    <submittedName>
        <fullName evidence="1">Uncharacterized protein</fullName>
    </submittedName>
</protein>
<name>A0A6B0S1S3_9CETA</name>
<evidence type="ECO:0000313" key="2">
    <source>
        <dbReference type="Proteomes" id="UP000322234"/>
    </source>
</evidence>
<dbReference type="Proteomes" id="UP000322234">
    <property type="component" value="Unassembled WGS sequence"/>
</dbReference>
<proteinExistence type="predicted"/>